<gene>
    <name evidence="2" type="ORF">T07_1142</name>
</gene>
<evidence type="ECO:0000313" key="2">
    <source>
        <dbReference type="EMBL" id="KRX14408.1"/>
    </source>
</evidence>
<keyword evidence="1" id="KW-0812">Transmembrane</keyword>
<reference evidence="2 3" key="1">
    <citation type="submission" date="2015-01" db="EMBL/GenBank/DDBJ databases">
        <title>Evolution of Trichinella species and genotypes.</title>
        <authorList>
            <person name="Korhonen P.K."/>
            <person name="Edoardo P."/>
            <person name="Giuseppe L.R."/>
            <person name="Gasser R.B."/>
        </authorList>
    </citation>
    <scope>NUCLEOTIDE SEQUENCE [LARGE SCALE GENOMIC DNA]</scope>
    <source>
        <strain evidence="2">ISS37</strain>
    </source>
</reference>
<dbReference type="Proteomes" id="UP000054630">
    <property type="component" value="Unassembled WGS sequence"/>
</dbReference>
<protein>
    <submittedName>
        <fullName evidence="2">Uncharacterized protein</fullName>
    </submittedName>
</protein>
<keyword evidence="1" id="KW-0472">Membrane</keyword>
<sequence>MIHVRLVKEYSPLRAGGIAPEDFQTTRIAQNSIELVYILFFSGFFYFCGTAVHRFLCIFYGDYFCIFVHNVQ</sequence>
<comment type="caution">
    <text evidence="2">The sequence shown here is derived from an EMBL/GenBank/DDBJ whole genome shotgun (WGS) entry which is preliminary data.</text>
</comment>
<evidence type="ECO:0000256" key="1">
    <source>
        <dbReference type="SAM" id="Phobius"/>
    </source>
</evidence>
<proteinExistence type="predicted"/>
<keyword evidence="3" id="KW-1185">Reference proteome</keyword>
<organism evidence="2 3">
    <name type="scientific">Trichinella nelsoni</name>
    <dbReference type="NCBI Taxonomy" id="6336"/>
    <lineage>
        <taxon>Eukaryota</taxon>
        <taxon>Metazoa</taxon>
        <taxon>Ecdysozoa</taxon>
        <taxon>Nematoda</taxon>
        <taxon>Enoplea</taxon>
        <taxon>Dorylaimia</taxon>
        <taxon>Trichinellida</taxon>
        <taxon>Trichinellidae</taxon>
        <taxon>Trichinella</taxon>
    </lineage>
</organism>
<dbReference type="AlphaFoldDB" id="A0A0V0RJF4"/>
<dbReference type="EMBL" id="JYDL01000160">
    <property type="protein sequence ID" value="KRX14408.1"/>
    <property type="molecule type" value="Genomic_DNA"/>
</dbReference>
<name>A0A0V0RJF4_9BILA</name>
<evidence type="ECO:0000313" key="3">
    <source>
        <dbReference type="Proteomes" id="UP000054630"/>
    </source>
</evidence>
<accession>A0A0V0RJF4</accession>
<feature type="transmembrane region" description="Helical" evidence="1">
    <location>
        <begin position="35"/>
        <end position="56"/>
    </location>
</feature>
<keyword evidence="1" id="KW-1133">Transmembrane helix</keyword>